<accession>A0A5C6FK70</accession>
<protein>
    <submittedName>
        <fullName evidence="1">Pectic acid lyase</fullName>
    </submittedName>
</protein>
<evidence type="ECO:0000313" key="1">
    <source>
        <dbReference type="EMBL" id="TWU61819.1"/>
    </source>
</evidence>
<dbReference type="Pfam" id="PF09492">
    <property type="entry name" value="Pec_lyase"/>
    <property type="match status" value="2"/>
</dbReference>
<dbReference type="EMBL" id="SJPZ01000002">
    <property type="protein sequence ID" value="TWU61819.1"/>
    <property type="molecule type" value="Genomic_DNA"/>
</dbReference>
<gene>
    <name evidence="1" type="ORF">V7x_35080</name>
</gene>
<keyword evidence="1" id="KW-0456">Lyase</keyword>
<dbReference type="SUPFAM" id="SSF81853">
    <property type="entry name" value="Family 10 polysaccharide lyase"/>
    <property type="match status" value="1"/>
</dbReference>
<reference evidence="1 2" key="1">
    <citation type="submission" date="2019-02" db="EMBL/GenBank/DDBJ databases">
        <title>Deep-cultivation of Planctomycetes and their phenomic and genomic characterization uncovers novel biology.</title>
        <authorList>
            <person name="Wiegand S."/>
            <person name="Jogler M."/>
            <person name="Boedeker C."/>
            <person name="Pinto D."/>
            <person name="Vollmers J."/>
            <person name="Rivas-Marin E."/>
            <person name="Kohn T."/>
            <person name="Peeters S.H."/>
            <person name="Heuer A."/>
            <person name="Rast P."/>
            <person name="Oberbeckmann S."/>
            <person name="Bunk B."/>
            <person name="Jeske O."/>
            <person name="Meyerdierks A."/>
            <person name="Storesund J.E."/>
            <person name="Kallscheuer N."/>
            <person name="Luecker S."/>
            <person name="Lage O.M."/>
            <person name="Pohl T."/>
            <person name="Merkel B.J."/>
            <person name="Hornburger P."/>
            <person name="Mueller R.-W."/>
            <person name="Bruemmer F."/>
            <person name="Labrenz M."/>
            <person name="Spormann A.M."/>
            <person name="Op Den Camp H."/>
            <person name="Overmann J."/>
            <person name="Amann R."/>
            <person name="Jetten M.S.M."/>
            <person name="Mascher T."/>
            <person name="Medema M.H."/>
            <person name="Devos D.P."/>
            <person name="Kaster A.-K."/>
            <person name="Ovreas L."/>
            <person name="Rohde M."/>
            <person name="Galperin M.Y."/>
            <person name="Jogler C."/>
        </authorList>
    </citation>
    <scope>NUCLEOTIDE SEQUENCE [LARGE SCALE GENOMIC DNA]</scope>
    <source>
        <strain evidence="1 2">V7</strain>
    </source>
</reference>
<dbReference type="Proteomes" id="UP000316476">
    <property type="component" value="Unassembled WGS sequence"/>
</dbReference>
<sequence>MSNLIRKMIVIGIAMTVWLSVASGRTRAADPLREQALRTAKQATTFLTENIADHGGYLWRYSSDLKLREGEGVVDTATVWVQPPGTPAVGEAFVRLYLATSDPQFLDAAMAVAGALRQGQMRSGGWQAHIDFDSDRRVKWAYRTEPPAKKRKDQSSLDDDKTQSSIRFLVQLDRATDFRDAGIHAMTTDALKGLMNQGQFDNGGFPQVWMDQRPVDAKRPPIQASFPDHWPREYPGHREYWNRYTLNDNLASTLMTTLILASETYDDPAYRDAAIRLADSLLLAQLPSPQPAWAQQYDQQMQPIWARKFEPPAVSGSESQAVIDTLMDVYEWTGDEKYLKPIRPAIEYLQSSRLSDGRLARFYELRTNRPLYFDRQYNLTYDDSDVPTHYAFKIGDRTDRLRRRFDQVSDRGMVTDDAREAWLDRLIGRREANASRVRKIVDAIDSRGAWVVDEPMRYHRHPGPSISMATTVDHLNRIADFLDASN</sequence>
<organism evidence="1 2">
    <name type="scientific">Crateriforma conspicua</name>
    <dbReference type="NCBI Taxonomy" id="2527996"/>
    <lineage>
        <taxon>Bacteria</taxon>
        <taxon>Pseudomonadati</taxon>
        <taxon>Planctomycetota</taxon>
        <taxon>Planctomycetia</taxon>
        <taxon>Planctomycetales</taxon>
        <taxon>Planctomycetaceae</taxon>
        <taxon>Crateriforma</taxon>
    </lineage>
</organism>
<dbReference type="GO" id="GO:0016829">
    <property type="term" value="F:lyase activity"/>
    <property type="evidence" value="ECO:0007669"/>
    <property type="project" value="UniProtKB-KW"/>
</dbReference>
<dbReference type="Gene3D" id="1.50.10.20">
    <property type="match status" value="1"/>
</dbReference>
<comment type="caution">
    <text evidence="1">The sequence shown here is derived from an EMBL/GenBank/DDBJ whole genome shotgun (WGS) entry which is preliminary data.</text>
</comment>
<dbReference type="AlphaFoldDB" id="A0A5C6FK70"/>
<proteinExistence type="predicted"/>
<dbReference type="RefSeq" id="WP_197137781.1">
    <property type="nucleotide sequence ID" value="NZ_SJPZ01000002.1"/>
</dbReference>
<name>A0A5C6FK70_9PLAN</name>
<dbReference type="InterPro" id="IPR012669">
    <property type="entry name" value="Pectate_lyase"/>
</dbReference>
<evidence type="ECO:0000313" key="2">
    <source>
        <dbReference type="Proteomes" id="UP000316476"/>
    </source>
</evidence>